<accession>A0ABY9JUY6</accession>
<dbReference type="PRINTS" id="PR00502">
    <property type="entry name" value="NUDIXFAMILY"/>
</dbReference>
<dbReference type="Pfam" id="PF00293">
    <property type="entry name" value="NUDIX"/>
    <property type="match status" value="1"/>
</dbReference>
<gene>
    <name evidence="5" type="ORF">LC087_03205</name>
</gene>
<organism evidence="5 6">
    <name type="scientific">Bacillus carboniphilus</name>
    <dbReference type="NCBI Taxonomy" id="86663"/>
    <lineage>
        <taxon>Bacteria</taxon>
        <taxon>Bacillati</taxon>
        <taxon>Bacillota</taxon>
        <taxon>Bacilli</taxon>
        <taxon>Bacillales</taxon>
        <taxon>Bacillaceae</taxon>
        <taxon>Bacillus</taxon>
    </lineage>
</organism>
<dbReference type="EMBL" id="CP129013">
    <property type="protein sequence ID" value="WLR43219.1"/>
    <property type="molecule type" value="Genomic_DNA"/>
</dbReference>
<name>A0ABY9JUY6_9BACI</name>
<evidence type="ECO:0000256" key="1">
    <source>
        <dbReference type="ARBA" id="ARBA00001946"/>
    </source>
</evidence>
<comment type="cofactor">
    <cofactor evidence="1">
        <name>Mg(2+)</name>
        <dbReference type="ChEBI" id="CHEBI:18420"/>
    </cofactor>
</comment>
<dbReference type="Proteomes" id="UP001197974">
    <property type="component" value="Chromosome"/>
</dbReference>
<dbReference type="InterPro" id="IPR015797">
    <property type="entry name" value="NUDIX_hydrolase-like_dom_sf"/>
</dbReference>
<dbReference type="PROSITE" id="PS00893">
    <property type="entry name" value="NUDIX_BOX"/>
    <property type="match status" value="1"/>
</dbReference>
<dbReference type="InterPro" id="IPR020476">
    <property type="entry name" value="Nudix_hydrolase"/>
</dbReference>
<keyword evidence="2 3" id="KW-0378">Hydrolase</keyword>
<dbReference type="PANTHER" id="PTHR43046">
    <property type="entry name" value="GDP-MANNOSE MANNOSYL HYDROLASE"/>
    <property type="match status" value="1"/>
</dbReference>
<protein>
    <submittedName>
        <fullName evidence="5">NUDIX hydrolase</fullName>
    </submittedName>
</protein>
<sequence>MGYVEELRKIVGHRPLILVGAVVIIIDGEGRLLLQQRKYPKESWGLPGGLMELGESTEEVARRELFEETGLEVNELELINVYSGKDNFVIAENGDEFYVVTIAYFAEGYKGEIKIDQSEINKCEFLYPNELPEKIVKSHQVILDEFLEKYDKEK</sequence>
<dbReference type="CDD" id="cd04677">
    <property type="entry name" value="NUDIX_Hydrolase"/>
    <property type="match status" value="1"/>
</dbReference>
<evidence type="ECO:0000259" key="4">
    <source>
        <dbReference type="PROSITE" id="PS51462"/>
    </source>
</evidence>
<dbReference type="PROSITE" id="PS51462">
    <property type="entry name" value="NUDIX"/>
    <property type="match status" value="1"/>
</dbReference>
<dbReference type="InterPro" id="IPR000086">
    <property type="entry name" value="NUDIX_hydrolase_dom"/>
</dbReference>
<reference evidence="5 6" key="1">
    <citation type="submission" date="2023-06" db="EMBL/GenBank/DDBJ databases">
        <title>Five Gram-positive bacteria isolated from mangrove sediments in Shenzhen, Guangdong, China.</title>
        <authorList>
            <person name="Yu S."/>
            <person name="Zheng W."/>
            <person name="Huang Y."/>
        </authorList>
    </citation>
    <scope>NUCLEOTIDE SEQUENCE [LARGE SCALE GENOMIC DNA]</scope>
    <source>
        <strain evidence="5 6">SaN35-3</strain>
    </source>
</reference>
<evidence type="ECO:0000256" key="2">
    <source>
        <dbReference type="ARBA" id="ARBA00022801"/>
    </source>
</evidence>
<proteinExistence type="inferred from homology"/>
<dbReference type="PANTHER" id="PTHR43046:SF2">
    <property type="entry name" value="8-OXO-DGTP DIPHOSPHATASE-RELATED"/>
    <property type="match status" value="1"/>
</dbReference>
<comment type="similarity">
    <text evidence="3">Belongs to the Nudix hydrolase family.</text>
</comment>
<dbReference type="InterPro" id="IPR020084">
    <property type="entry name" value="NUDIX_hydrolase_CS"/>
</dbReference>
<dbReference type="SUPFAM" id="SSF55811">
    <property type="entry name" value="Nudix"/>
    <property type="match status" value="1"/>
</dbReference>
<evidence type="ECO:0000256" key="3">
    <source>
        <dbReference type="RuleBase" id="RU003476"/>
    </source>
</evidence>
<evidence type="ECO:0000313" key="6">
    <source>
        <dbReference type="Proteomes" id="UP001197974"/>
    </source>
</evidence>
<dbReference type="RefSeq" id="WP_226543453.1">
    <property type="nucleotide sequence ID" value="NZ_CP129013.1"/>
</dbReference>
<dbReference type="GO" id="GO:0016787">
    <property type="term" value="F:hydrolase activity"/>
    <property type="evidence" value="ECO:0007669"/>
    <property type="project" value="UniProtKB-KW"/>
</dbReference>
<evidence type="ECO:0000313" key="5">
    <source>
        <dbReference type="EMBL" id="WLR43219.1"/>
    </source>
</evidence>
<feature type="domain" description="Nudix hydrolase" evidence="4">
    <location>
        <begin position="15"/>
        <end position="148"/>
    </location>
</feature>
<dbReference type="Gene3D" id="3.90.79.10">
    <property type="entry name" value="Nucleoside Triphosphate Pyrophosphohydrolase"/>
    <property type="match status" value="1"/>
</dbReference>
<keyword evidence="6" id="KW-1185">Reference proteome</keyword>